<feature type="transmembrane region" description="Helical" evidence="1">
    <location>
        <begin position="79"/>
        <end position="98"/>
    </location>
</feature>
<dbReference type="Proteomes" id="UP000595064">
    <property type="component" value="Chromosome"/>
</dbReference>
<sequence length="256" mass="28579">MTLFPRGPAAFRAASLHFLSSMAIATVVTGLVLWLWFPYPYRDLAGGRELLWLIIGVDVICGPLLTAIIFNPQKNRRELMLDLGLIALIQLAALIYGLHTLSQARPVYLVFEVDRFRVVTVADVDNRSLRPEQGGLHALPWTGPRIIGTRAPRDSKEYIDSLDMSLGGIDPSMRPDWWQPYEKNKPDALKRAQKLDTLRSKRPSQQTLIDKAVRDSGISETALAWLPVTSFLSTGWVALIDNQTAEVKAFAPIDGF</sequence>
<keyword evidence="1" id="KW-0812">Transmembrane</keyword>
<feature type="transmembrane region" description="Helical" evidence="1">
    <location>
        <begin position="49"/>
        <end position="70"/>
    </location>
</feature>
<keyword evidence="1" id="KW-0472">Membrane</keyword>
<reference evidence="2 3" key="1">
    <citation type="submission" date="2020-12" db="EMBL/GenBank/DDBJ databases">
        <title>FDA dAtabase for Regulatory Grade micrObial Sequences (FDA-ARGOS): Supporting development and validation of Infectious Disease Dx tests.</title>
        <authorList>
            <person name="Sproer C."/>
            <person name="Gronow S."/>
            <person name="Severitt S."/>
            <person name="Schroder I."/>
            <person name="Tallon L."/>
            <person name="Sadzewicz L."/>
            <person name="Zhao X."/>
            <person name="Boylan J."/>
            <person name="Ott S."/>
            <person name="Bowen H."/>
            <person name="Vavikolanu K."/>
            <person name="Mehta A."/>
            <person name="Aluvathingal J."/>
            <person name="Nadendla S."/>
            <person name="Lowell S."/>
            <person name="Myers T."/>
            <person name="Yan Y."/>
            <person name="Sichtig H."/>
        </authorList>
    </citation>
    <scope>NUCLEOTIDE SEQUENCE [LARGE SCALE GENOMIC DNA]</scope>
    <source>
        <strain evidence="2 3">FDAARGOS_890</strain>
    </source>
</reference>
<evidence type="ECO:0000313" key="2">
    <source>
        <dbReference type="EMBL" id="QPS84669.1"/>
    </source>
</evidence>
<dbReference type="AlphaFoldDB" id="A0A7T2YYU9"/>
<evidence type="ECO:0000256" key="1">
    <source>
        <dbReference type="SAM" id="Phobius"/>
    </source>
</evidence>
<proteinExistence type="predicted"/>
<dbReference type="NCBIfam" id="NF041437">
    <property type="entry name" value="TfpZ"/>
    <property type="match status" value="1"/>
</dbReference>
<dbReference type="InterPro" id="IPR047814">
    <property type="entry name" value="TfpX/TfpZ-like"/>
</dbReference>
<keyword evidence="1" id="KW-1133">Transmembrane helix</keyword>
<keyword evidence="3" id="KW-1185">Reference proteome</keyword>
<dbReference type="KEGG" id="dla:I6G47_20310"/>
<dbReference type="EMBL" id="CP065748">
    <property type="protein sequence ID" value="QPS84669.1"/>
    <property type="molecule type" value="Genomic_DNA"/>
</dbReference>
<evidence type="ECO:0000313" key="3">
    <source>
        <dbReference type="Proteomes" id="UP000595064"/>
    </source>
</evidence>
<gene>
    <name evidence="2" type="ORF">I6G47_20310</name>
</gene>
<feature type="transmembrane region" description="Helical" evidence="1">
    <location>
        <begin position="16"/>
        <end position="37"/>
    </location>
</feature>
<name>A0A7T2YYU9_9BURK</name>
<organism evidence="2 3">
    <name type="scientific">Delftia lacustris</name>
    <dbReference type="NCBI Taxonomy" id="558537"/>
    <lineage>
        <taxon>Bacteria</taxon>
        <taxon>Pseudomonadati</taxon>
        <taxon>Pseudomonadota</taxon>
        <taxon>Betaproteobacteria</taxon>
        <taxon>Burkholderiales</taxon>
        <taxon>Comamonadaceae</taxon>
        <taxon>Delftia</taxon>
    </lineage>
</organism>
<accession>A0A7T2YYU9</accession>
<protein>
    <recommendedName>
        <fullName evidence="4">Type IV pilin accessory protein</fullName>
    </recommendedName>
</protein>
<evidence type="ECO:0008006" key="4">
    <source>
        <dbReference type="Google" id="ProtNLM"/>
    </source>
</evidence>